<evidence type="ECO:0000313" key="2">
    <source>
        <dbReference type="EMBL" id="KAK7844600.1"/>
    </source>
</evidence>
<name>A0AAW0L074_QUESU</name>
<comment type="caution">
    <text evidence="2">The sequence shown here is derived from an EMBL/GenBank/DDBJ whole genome shotgun (WGS) entry which is preliminary data.</text>
</comment>
<dbReference type="Proteomes" id="UP000237347">
    <property type="component" value="Unassembled WGS sequence"/>
</dbReference>
<reference evidence="2 3" key="1">
    <citation type="journal article" date="2018" name="Sci. Data">
        <title>The draft genome sequence of cork oak.</title>
        <authorList>
            <person name="Ramos A.M."/>
            <person name="Usie A."/>
            <person name="Barbosa P."/>
            <person name="Barros P.M."/>
            <person name="Capote T."/>
            <person name="Chaves I."/>
            <person name="Simoes F."/>
            <person name="Abreu I."/>
            <person name="Carrasquinho I."/>
            <person name="Faro C."/>
            <person name="Guimaraes J.B."/>
            <person name="Mendonca D."/>
            <person name="Nobrega F."/>
            <person name="Rodrigues L."/>
            <person name="Saibo N.J.M."/>
            <person name="Varela M.C."/>
            <person name="Egas C."/>
            <person name="Matos J."/>
            <person name="Miguel C.M."/>
            <person name="Oliveira M.M."/>
            <person name="Ricardo C.P."/>
            <person name="Goncalves S."/>
        </authorList>
    </citation>
    <scope>NUCLEOTIDE SEQUENCE [LARGE SCALE GENOMIC DNA]</scope>
    <source>
        <strain evidence="3">cv. HL8</strain>
    </source>
</reference>
<evidence type="ECO:0000313" key="3">
    <source>
        <dbReference type="Proteomes" id="UP000237347"/>
    </source>
</evidence>
<dbReference type="Pfam" id="PF14392">
    <property type="entry name" value="zf-CCHC_4"/>
    <property type="match status" value="1"/>
</dbReference>
<accession>A0AAW0L074</accession>
<proteinExistence type="predicted"/>
<feature type="domain" description="Zinc knuckle CX2CX4HX4C" evidence="1">
    <location>
        <begin position="7"/>
        <end position="54"/>
    </location>
</feature>
<dbReference type="InterPro" id="IPR025836">
    <property type="entry name" value="Zn_knuckle_CX2CX4HX4C"/>
</dbReference>
<dbReference type="EMBL" id="PKMF04000183">
    <property type="protein sequence ID" value="KAK7844600.1"/>
    <property type="molecule type" value="Genomic_DNA"/>
</dbReference>
<sequence>MCVRVNIDISQPLCRGHLVNVRDSQTLWISFKYERMSNFCYWCGVTNHDEKDCRMWVSSQGTLKEDQQYGAWLWATTEWFQVSYVVQNKST</sequence>
<protein>
    <recommendedName>
        <fullName evidence="1">Zinc knuckle CX2CX4HX4C domain-containing protein</fullName>
    </recommendedName>
</protein>
<evidence type="ECO:0000259" key="1">
    <source>
        <dbReference type="Pfam" id="PF14392"/>
    </source>
</evidence>
<gene>
    <name evidence="2" type="ORF">CFP56_010722</name>
</gene>
<organism evidence="2 3">
    <name type="scientific">Quercus suber</name>
    <name type="common">Cork oak</name>
    <dbReference type="NCBI Taxonomy" id="58331"/>
    <lineage>
        <taxon>Eukaryota</taxon>
        <taxon>Viridiplantae</taxon>
        <taxon>Streptophyta</taxon>
        <taxon>Embryophyta</taxon>
        <taxon>Tracheophyta</taxon>
        <taxon>Spermatophyta</taxon>
        <taxon>Magnoliopsida</taxon>
        <taxon>eudicotyledons</taxon>
        <taxon>Gunneridae</taxon>
        <taxon>Pentapetalae</taxon>
        <taxon>rosids</taxon>
        <taxon>fabids</taxon>
        <taxon>Fagales</taxon>
        <taxon>Fagaceae</taxon>
        <taxon>Quercus</taxon>
    </lineage>
</organism>
<dbReference type="AlphaFoldDB" id="A0AAW0L074"/>
<keyword evidence="3" id="KW-1185">Reference proteome</keyword>